<evidence type="ECO:0000313" key="1">
    <source>
        <dbReference type="EMBL" id="RNB89610.1"/>
    </source>
</evidence>
<keyword evidence="2" id="KW-1185">Reference proteome</keyword>
<dbReference type="RefSeq" id="WP_122917866.1">
    <property type="nucleotide sequence ID" value="NZ_RHHQ01000008.1"/>
</dbReference>
<reference evidence="1 2" key="1">
    <citation type="submission" date="2018-10" db="EMBL/GenBank/DDBJ databases">
        <title>Phylogenomics of Brevibacillus.</title>
        <authorList>
            <person name="Dunlap C."/>
        </authorList>
    </citation>
    <scope>NUCLEOTIDE SEQUENCE [LARGE SCALE GENOMIC DNA]</scope>
    <source>
        <strain evidence="1 2">JCM 15716</strain>
    </source>
</reference>
<dbReference type="Proteomes" id="UP000271031">
    <property type="component" value="Unassembled WGS sequence"/>
</dbReference>
<name>A0A3M8DNE2_9BACL</name>
<organism evidence="1 2">
    <name type="scientific">Brevibacillus fluminis</name>
    <dbReference type="NCBI Taxonomy" id="511487"/>
    <lineage>
        <taxon>Bacteria</taxon>
        <taxon>Bacillati</taxon>
        <taxon>Bacillota</taxon>
        <taxon>Bacilli</taxon>
        <taxon>Bacillales</taxon>
        <taxon>Paenibacillaceae</taxon>
        <taxon>Brevibacillus</taxon>
    </lineage>
</organism>
<evidence type="ECO:0000313" key="2">
    <source>
        <dbReference type="Proteomes" id="UP000271031"/>
    </source>
</evidence>
<gene>
    <name evidence="1" type="ORF">EDM56_10505</name>
</gene>
<protein>
    <submittedName>
        <fullName evidence="1">Uncharacterized protein</fullName>
    </submittedName>
</protein>
<proteinExistence type="predicted"/>
<comment type="caution">
    <text evidence="1">The sequence shown here is derived from an EMBL/GenBank/DDBJ whole genome shotgun (WGS) entry which is preliminary data.</text>
</comment>
<sequence>MPFPPEAMEEKVGRWLENNLKFEFYSDSHETFSLTSSKSLFDDYLTIGTIKKLSEPISLPQYGTYKVRLDAVLGGYGKSKSFLIEFNKNDISIEEGIH</sequence>
<accession>A0A3M8DNE2</accession>
<dbReference type="EMBL" id="RHHQ01000008">
    <property type="protein sequence ID" value="RNB89610.1"/>
    <property type="molecule type" value="Genomic_DNA"/>
</dbReference>
<dbReference type="AlphaFoldDB" id="A0A3M8DNE2"/>